<evidence type="ECO:0000256" key="15">
    <source>
        <dbReference type="ARBA" id="ARBA00048393"/>
    </source>
</evidence>
<evidence type="ECO:0000256" key="3">
    <source>
        <dbReference type="ARBA" id="ARBA00038968"/>
    </source>
</evidence>
<comment type="catalytic activity">
    <reaction evidence="9">
        <text>prostaglandin E1 + NAD(+) = 15-oxoprostaglandin E1 + NADH + H(+)</text>
        <dbReference type="Rhea" id="RHEA:16477"/>
        <dbReference type="ChEBI" id="CHEBI:15378"/>
        <dbReference type="ChEBI" id="CHEBI:57397"/>
        <dbReference type="ChEBI" id="CHEBI:57401"/>
        <dbReference type="ChEBI" id="CHEBI:57540"/>
        <dbReference type="ChEBI" id="CHEBI:57945"/>
    </reaction>
    <physiologicalReaction direction="left-to-right" evidence="9">
        <dbReference type="Rhea" id="RHEA:16478"/>
    </physiologicalReaction>
</comment>
<evidence type="ECO:0000256" key="10">
    <source>
        <dbReference type="ARBA" id="ARBA00047672"/>
    </source>
</evidence>
<dbReference type="PRINTS" id="PR00080">
    <property type="entry name" value="SDRFAMILY"/>
</dbReference>
<comment type="catalytic activity">
    <reaction evidence="10">
        <text>resolvin D1 + NAD(+) = 8-oxoresolvin D1 + NADH + H(+)</text>
        <dbReference type="Rhea" id="RHEA:50124"/>
        <dbReference type="ChEBI" id="CHEBI:15378"/>
        <dbReference type="ChEBI" id="CHEBI:57540"/>
        <dbReference type="ChEBI" id="CHEBI:57945"/>
        <dbReference type="ChEBI" id="CHEBI:132079"/>
        <dbReference type="ChEBI" id="CHEBI:132080"/>
    </reaction>
    <physiologicalReaction direction="left-to-right" evidence="10">
        <dbReference type="Rhea" id="RHEA:50125"/>
    </physiologicalReaction>
</comment>
<comment type="similarity">
    <text evidence="1 22">Belongs to the short-chain dehydrogenases/reductases (SDR) family.</text>
</comment>
<comment type="catalytic activity">
    <reaction evidence="16">
        <text>lipoxin A4 + NAD(+) = 15-oxo-(5S,6R)-dihydroxy-(7E,9E,11Z,13E)-eicosatetraenoate + NADH + H(+)</text>
        <dbReference type="Rhea" id="RHEA:41572"/>
        <dbReference type="ChEBI" id="CHEBI:15378"/>
        <dbReference type="ChEBI" id="CHEBI:57540"/>
        <dbReference type="ChEBI" id="CHEBI:57945"/>
        <dbReference type="ChEBI" id="CHEBI:67026"/>
        <dbReference type="ChEBI" id="CHEBI:78311"/>
    </reaction>
    <physiologicalReaction direction="left-to-right" evidence="16">
        <dbReference type="Rhea" id="RHEA:41573"/>
    </physiologicalReaction>
</comment>
<dbReference type="EC" id="1.1.1.232" evidence="4"/>
<evidence type="ECO:0000256" key="8">
    <source>
        <dbReference type="ARBA" id="ARBA00045705"/>
    </source>
</evidence>
<dbReference type="GO" id="GO:0047034">
    <property type="term" value="F:15-hydroxyicosatetraenoate dehydrogenase activity"/>
    <property type="evidence" value="ECO:0007669"/>
    <property type="project" value="UniProtKB-EC"/>
</dbReference>
<comment type="function">
    <text evidence="8">Catalyzes the NAD-dependent dehydrogenation (oxidation) of a broad array of hydroxylated polyunsaturated fatty acids (mainly eicosanoids and docosanoids, including prostaglandins, lipoxins and resolvins), yielding their corresponding keto (oxo) metabolites. Decreases the levels of the pro-proliferative prostaglandins such as prostaglandin E2 (whose activity is increased in cancer because of an increase in the expression of cyclooxygenase 2) and generates oxo-fatty acid products that can profoundly influence cell function by abrogating pro-inflammatory cytokine expression. Converts resolvins E1, D1 and D2 to their oxo products, which represents a mode of resolvin inactivation. Resolvin E1 plays important roles during the resolution phase of acute inflammation, while resolvins D1 and D2 have a unique role in obesity-induced adipose inflammation.</text>
</comment>
<dbReference type="Gene3D" id="3.40.50.720">
    <property type="entry name" value="NAD(P)-binding Rossmann-like Domain"/>
    <property type="match status" value="1"/>
</dbReference>
<comment type="catalytic activity">
    <reaction evidence="21">
        <text>resolvin E1 + NAD(+) = 18-oxo-resolvin E1 + NADH + H(+)</text>
        <dbReference type="Rhea" id="RHEA:49244"/>
        <dbReference type="ChEBI" id="CHEBI:15378"/>
        <dbReference type="ChEBI" id="CHEBI:57540"/>
        <dbReference type="ChEBI" id="CHEBI:57945"/>
        <dbReference type="ChEBI" id="CHEBI:91000"/>
        <dbReference type="ChEBI" id="CHEBI:91001"/>
    </reaction>
    <physiologicalReaction direction="left-to-right" evidence="21">
        <dbReference type="Rhea" id="RHEA:49245"/>
    </physiologicalReaction>
</comment>
<evidence type="ECO:0000256" key="7">
    <source>
        <dbReference type="ARBA" id="ARBA00042026"/>
    </source>
</evidence>
<dbReference type="EMBL" id="BMAO01013959">
    <property type="protein sequence ID" value="GFQ92005.1"/>
    <property type="molecule type" value="Genomic_DNA"/>
</dbReference>
<dbReference type="PANTHER" id="PTHR44229:SF4">
    <property type="entry name" value="15-HYDROXYPROSTAGLANDIN DEHYDROGENASE [NAD(+)]"/>
    <property type="match status" value="1"/>
</dbReference>
<evidence type="ECO:0000256" key="21">
    <source>
        <dbReference type="ARBA" id="ARBA00049188"/>
    </source>
</evidence>
<evidence type="ECO:0000256" key="6">
    <source>
        <dbReference type="ARBA" id="ARBA00041812"/>
    </source>
</evidence>
<protein>
    <recommendedName>
        <fullName evidence="5">15-hydroxyprostaglandin dehydrogenase [NAD(+)]</fullName>
        <ecNumber evidence="3">1.1.1.141</ecNumber>
        <ecNumber evidence="4">1.1.1.232</ecNumber>
    </recommendedName>
    <alternativeName>
        <fullName evidence="7">Eicosanoid/docosanoid dehydrogenase [NAD(+)]</fullName>
    </alternativeName>
    <alternativeName>
        <fullName evidence="6">Prostaglandin dehydrogenase 1</fullName>
    </alternativeName>
</protein>
<evidence type="ECO:0000256" key="18">
    <source>
        <dbReference type="ARBA" id="ARBA00048739"/>
    </source>
</evidence>
<dbReference type="InterPro" id="IPR036291">
    <property type="entry name" value="NAD(P)-bd_dom_sf"/>
</dbReference>
<dbReference type="PROSITE" id="PS00061">
    <property type="entry name" value="ADH_SHORT"/>
    <property type="match status" value="1"/>
</dbReference>
<evidence type="ECO:0000256" key="12">
    <source>
        <dbReference type="ARBA" id="ARBA00048140"/>
    </source>
</evidence>
<comment type="catalytic activity">
    <reaction evidence="18">
        <text>prostaglandin E2 + NAD(+) = 15-oxoprostaglandin E2 + NADH + H(+)</text>
        <dbReference type="Rhea" id="RHEA:11876"/>
        <dbReference type="ChEBI" id="CHEBI:15378"/>
        <dbReference type="ChEBI" id="CHEBI:57400"/>
        <dbReference type="ChEBI" id="CHEBI:57540"/>
        <dbReference type="ChEBI" id="CHEBI:57945"/>
        <dbReference type="ChEBI" id="CHEBI:606564"/>
        <dbReference type="EC" id="1.1.1.141"/>
    </reaction>
    <physiologicalReaction direction="left-to-right" evidence="18">
        <dbReference type="Rhea" id="RHEA:11877"/>
    </physiologicalReaction>
</comment>
<evidence type="ECO:0000313" key="23">
    <source>
        <dbReference type="EMBL" id="GFQ92005.1"/>
    </source>
</evidence>
<dbReference type="SUPFAM" id="SSF51735">
    <property type="entry name" value="NAD(P)-binding Rossmann-fold domains"/>
    <property type="match status" value="1"/>
</dbReference>
<evidence type="ECO:0000256" key="9">
    <source>
        <dbReference type="ARBA" id="ARBA00047325"/>
    </source>
</evidence>
<organism evidence="23 24">
    <name type="scientific">Trichonephila clavata</name>
    <name type="common">Joro spider</name>
    <name type="synonym">Nephila clavata</name>
    <dbReference type="NCBI Taxonomy" id="2740835"/>
    <lineage>
        <taxon>Eukaryota</taxon>
        <taxon>Metazoa</taxon>
        <taxon>Ecdysozoa</taxon>
        <taxon>Arthropoda</taxon>
        <taxon>Chelicerata</taxon>
        <taxon>Arachnida</taxon>
        <taxon>Araneae</taxon>
        <taxon>Araneomorphae</taxon>
        <taxon>Entelegynae</taxon>
        <taxon>Araneoidea</taxon>
        <taxon>Nephilidae</taxon>
        <taxon>Trichonephila</taxon>
    </lineage>
</organism>
<comment type="catalytic activity">
    <reaction evidence="17">
        <text>prostaglandin A1 + NAD(+) = 15-oxo-prostaglandin A1 + NADH + H(+)</text>
        <dbReference type="Rhea" id="RHEA:41263"/>
        <dbReference type="ChEBI" id="CHEBI:15378"/>
        <dbReference type="ChEBI" id="CHEBI:57398"/>
        <dbReference type="ChEBI" id="CHEBI:57540"/>
        <dbReference type="ChEBI" id="CHEBI:57945"/>
        <dbReference type="ChEBI" id="CHEBI:85072"/>
    </reaction>
    <physiologicalReaction direction="left-to-right" evidence="17">
        <dbReference type="Rhea" id="RHEA:41264"/>
    </physiologicalReaction>
</comment>
<dbReference type="PRINTS" id="PR00081">
    <property type="entry name" value="GDHRDH"/>
</dbReference>
<name>A0A8X6FXW9_TRICU</name>
<keyword evidence="24" id="KW-1185">Reference proteome</keyword>
<evidence type="ECO:0000256" key="16">
    <source>
        <dbReference type="ARBA" id="ARBA00048535"/>
    </source>
</evidence>
<comment type="catalytic activity">
    <reaction evidence="11">
        <text>14-hydroxy-(4Z,7Z,10Z,12E,16Z,19Z)-docosahexaenoate + NAD(+) = 14-oxo-(4Z,7Z,10Z,12E,16Z,19Z)-docosahexaenoate + NADH + H(+)</text>
        <dbReference type="Rhea" id="RHEA:48952"/>
        <dbReference type="ChEBI" id="CHEBI:15378"/>
        <dbReference type="ChEBI" id="CHEBI:57540"/>
        <dbReference type="ChEBI" id="CHEBI:57945"/>
        <dbReference type="ChEBI" id="CHEBI:90866"/>
        <dbReference type="ChEBI" id="CHEBI:90867"/>
    </reaction>
    <physiologicalReaction direction="left-to-right" evidence="11">
        <dbReference type="Rhea" id="RHEA:48953"/>
    </physiologicalReaction>
</comment>
<evidence type="ECO:0000256" key="19">
    <source>
        <dbReference type="ARBA" id="ARBA00048921"/>
    </source>
</evidence>
<reference evidence="23" key="1">
    <citation type="submission" date="2020-07" db="EMBL/GenBank/DDBJ databases">
        <title>Multicomponent nature underlies the extraordinary mechanical properties of spider dragline silk.</title>
        <authorList>
            <person name="Kono N."/>
            <person name="Nakamura H."/>
            <person name="Mori M."/>
            <person name="Yoshida Y."/>
            <person name="Ohtoshi R."/>
            <person name="Malay A.D."/>
            <person name="Moran D.A.P."/>
            <person name="Tomita M."/>
            <person name="Numata K."/>
            <person name="Arakawa K."/>
        </authorList>
    </citation>
    <scope>NUCLEOTIDE SEQUENCE</scope>
</reference>
<evidence type="ECO:0000313" key="24">
    <source>
        <dbReference type="Proteomes" id="UP000887116"/>
    </source>
</evidence>
<evidence type="ECO:0000256" key="1">
    <source>
        <dbReference type="ARBA" id="ARBA00006484"/>
    </source>
</evidence>
<keyword evidence="2" id="KW-0560">Oxidoreductase</keyword>
<accession>A0A8X6FXW9</accession>
<dbReference type="GO" id="GO:0016404">
    <property type="term" value="F:15-hydroxyprostaglandin dehydrogenase (NAD+) activity"/>
    <property type="evidence" value="ECO:0007669"/>
    <property type="project" value="UniProtKB-EC"/>
</dbReference>
<evidence type="ECO:0000256" key="14">
    <source>
        <dbReference type="ARBA" id="ARBA00048170"/>
    </source>
</evidence>
<comment type="catalytic activity">
    <reaction evidence="15">
        <text>resolvin D2 + NAD(+) = 7-oxoresolvin D2 + NADH + H(+)</text>
        <dbReference type="Rhea" id="RHEA:53584"/>
        <dbReference type="ChEBI" id="CHEBI:15378"/>
        <dbReference type="ChEBI" id="CHEBI:57540"/>
        <dbReference type="ChEBI" id="CHEBI:57945"/>
        <dbReference type="ChEBI" id="CHEBI:133367"/>
        <dbReference type="ChEBI" id="CHEBI:137497"/>
    </reaction>
    <physiologicalReaction direction="left-to-right" evidence="15">
        <dbReference type="Rhea" id="RHEA:53585"/>
    </physiologicalReaction>
</comment>
<evidence type="ECO:0000256" key="13">
    <source>
        <dbReference type="ARBA" id="ARBA00048144"/>
    </source>
</evidence>
<dbReference type="GO" id="GO:0005737">
    <property type="term" value="C:cytoplasm"/>
    <property type="evidence" value="ECO:0007669"/>
    <property type="project" value="TreeGrafter"/>
</dbReference>
<gene>
    <name evidence="23" type="primary">HPGD</name>
    <name evidence="23" type="ORF">TNCT_668521</name>
</gene>
<dbReference type="CDD" id="cd05323">
    <property type="entry name" value="ADH_SDR_c_like"/>
    <property type="match status" value="1"/>
</dbReference>
<dbReference type="Proteomes" id="UP000887116">
    <property type="component" value="Unassembled WGS sequence"/>
</dbReference>
<dbReference type="InterPro" id="IPR020904">
    <property type="entry name" value="Sc_DH/Rdtase_CS"/>
</dbReference>
<comment type="catalytic activity">
    <reaction evidence="19">
        <text>resolvin D2 + NAD(+) = 16-oxoresolvin D2 + NADH + H(+)</text>
        <dbReference type="Rhea" id="RHEA:53588"/>
        <dbReference type="ChEBI" id="CHEBI:15378"/>
        <dbReference type="ChEBI" id="CHEBI:57540"/>
        <dbReference type="ChEBI" id="CHEBI:57945"/>
        <dbReference type="ChEBI" id="CHEBI:133367"/>
        <dbReference type="ChEBI" id="CHEBI:137498"/>
    </reaction>
    <physiologicalReaction direction="left-to-right" evidence="19">
        <dbReference type="Rhea" id="RHEA:53589"/>
    </physiologicalReaction>
</comment>
<dbReference type="OrthoDB" id="6408865at2759"/>
<evidence type="ECO:0000256" key="5">
    <source>
        <dbReference type="ARBA" id="ARBA00040276"/>
    </source>
</evidence>
<dbReference type="AlphaFoldDB" id="A0A8X6FXW9"/>
<sequence length="245" mass="27026">MNFKGKVALVTGGAQGIGKAFCTALLNKGMKVCICDINEAAATEFIEKLPETEKDNVIFEKCDVTQFSEFRDTFKQVISTFGRIDLVVNNAGLVDEHDWKKMIDINFIGVINGIQLAFHYMNVNLGGCGGFVINTGSNSGFEPFPLAPVYSGCKHAINGLTKSYGTNFHFRRTGIKVNAICPGPVDTSLFHTFPDMCIDKEYAEKHNKNVKYIKPEEVANALISLLEGKRNGALLRVDQDGVRYE</sequence>
<evidence type="ECO:0000256" key="17">
    <source>
        <dbReference type="ARBA" id="ARBA00048611"/>
    </source>
</evidence>
<proteinExistence type="inferred from homology"/>
<comment type="catalytic activity">
    <reaction evidence="14">
        <text>resolvin D1 + NAD(+) = 17-oxoresolvin D1 + NADH + H(+)</text>
        <dbReference type="Rhea" id="RHEA:50128"/>
        <dbReference type="ChEBI" id="CHEBI:15378"/>
        <dbReference type="ChEBI" id="CHEBI:57540"/>
        <dbReference type="ChEBI" id="CHEBI:57945"/>
        <dbReference type="ChEBI" id="CHEBI:132079"/>
        <dbReference type="ChEBI" id="CHEBI:132081"/>
    </reaction>
    <physiologicalReaction direction="left-to-right" evidence="14">
        <dbReference type="Rhea" id="RHEA:50129"/>
    </physiologicalReaction>
</comment>
<dbReference type="FunFam" id="3.40.50.720:FF:000149">
    <property type="entry name" value="15-hydroxyprostaglandin dehydrogenase [NAD(+)]"/>
    <property type="match status" value="1"/>
</dbReference>
<evidence type="ECO:0000256" key="20">
    <source>
        <dbReference type="ARBA" id="ARBA00049151"/>
    </source>
</evidence>
<evidence type="ECO:0000256" key="2">
    <source>
        <dbReference type="ARBA" id="ARBA00023002"/>
    </source>
</evidence>
<dbReference type="Pfam" id="PF00106">
    <property type="entry name" value="adh_short"/>
    <property type="match status" value="1"/>
</dbReference>
<evidence type="ECO:0000256" key="22">
    <source>
        <dbReference type="RuleBase" id="RU000363"/>
    </source>
</evidence>
<comment type="catalytic activity">
    <reaction evidence="13">
        <text>(11R)-hydroxy-(5Z,8Z,12E,14Z)-eicosatetraenoate + NAD(+) = 11-oxo-(5Z,8Z,12E,14Z)-eicosatetraenoate + NADH + H(+)</text>
        <dbReference type="Rhea" id="RHEA:48640"/>
        <dbReference type="ChEBI" id="CHEBI:15378"/>
        <dbReference type="ChEBI" id="CHEBI:57540"/>
        <dbReference type="ChEBI" id="CHEBI:57945"/>
        <dbReference type="ChEBI" id="CHEBI:78836"/>
        <dbReference type="ChEBI" id="CHEBI:90697"/>
    </reaction>
    <physiologicalReaction direction="left-to-right" evidence="13">
        <dbReference type="Rhea" id="RHEA:48641"/>
    </physiologicalReaction>
</comment>
<dbReference type="EC" id="1.1.1.141" evidence="3"/>
<evidence type="ECO:0000256" key="11">
    <source>
        <dbReference type="ARBA" id="ARBA00048008"/>
    </source>
</evidence>
<comment type="catalytic activity">
    <reaction evidence="12">
        <text>15-oxo-(5S,6R)-dihydroxy-(7E,9E,11Z)-eicosatrienoate + NADH + H(+) = (5S,6R,15S)-trihydroxy-(7E,9E,11Z)-eicosatrienoate + NAD(+)</text>
        <dbReference type="Rhea" id="RHEA:41596"/>
        <dbReference type="ChEBI" id="CHEBI:15378"/>
        <dbReference type="ChEBI" id="CHEBI:57540"/>
        <dbReference type="ChEBI" id="CHEBI:57945"/>
        <dbReference type="ChEBI" id="CHEBI:78325"/>
        <dbReference type="ChEBI" id="CHEBI:78329"/>
    </reaction>
    <physiologicalReaction direction="left-to-right" evidence="12">
        <dbReference type="Rhea" id="RHEA:41597"/>
    </physiologicalReaction>
</comment>
<comment type="caution">
    <text evidence="23">The sequence shown here is derived from an EMBL/GenBank/DDBJ whole genome shotgun (WGS) entry which is preliminary data.</text>
</comment>
<dbReference type="PANTHER" id="PTHR44229">
    <property type="entry name" value="15-HYDROXYPROSTAGLANDIN DEHYDROGENASE [NAD(+)]"/>
    <property type="match status" value="1"/>
</dbReference>
<comment type="catalytic activity">
    <reaction evidence="20">
        <text>(15S)-hydroxy-(5Z,8Z,11Z,13E)-eicosatetraenoate + NAD(+) = 15-oxo-(5Z,8Z,11Z,13E)-eicosatetraenoate + NADH + H(+)</text>
        <dbReference type="Rhea" id="RHEA:23260"/>
        <dbReference type="ChEBI" id="CHEBI:15378"/>
        <dbReference type="ChEBI" id="CHEBI:57409"/>
        <dbReference type="ChEBI" id="CHEBI:57410"/>
        <dbReference type="ChEBI" id="CHEBI:57540"/>
        <dbReference type="ChEBI" id="CHEBI:57945"/>
        <dbReference type="EC" id="1.1.1.232"/>
    </reaction>
    <physiologicalReaction direction="left-to-right" evidence="20">
        <dbReference type="Rhea" id="RHEA:23261"/>
    </physiologicalReaction>
</comment>
<dbReference type="InterPro" id="IPR002347">
    <property type="entry name" value="SDR_fam"/>
</dbReference>
<evidence type="ECO:0000256" key="4">
    <source>
        <dbReference type="ARBA" id="ARBA00039060"/>
    </source>
</evidence>